<dbReference type="KEGG" id="ptm:GSPATT00021451001"/>
<protein>
    <submittedName>
        <fullName evidence="1">Uncharacterized protein</fullName>
    </submittedName>
</protein>
<evidence type="ECO:0000313" key="1">
    <source>
        <dbReference type="EMBL" id="CAK87827.1"/>
    </source>
</evidence>
<dbReference type="InParanoid" id="A0DXR0"/>
<proteinExistence type="predicted"/>
<dbReference type="HOGENOM" id="CLU_1744071_0_0_1"/>
<dbReference type="RefSeq" id="XP_001455224.1">
    <property type="nucleotide sequence ID" value="XM_001455187.2"/>
</dbReference>
<organism evidence="1 2">
    <name type="scientific">Paramecium tetraurelia</name>
    <dbReference type="NCBI Taxonomy" id="5888"/>
    <lineage>
        <taxon>Eukaryota</taxon>
        <taxon>Sar</taxon>
        <taxon>Alveolata</taxon>
        <taxon>Ciliophora</taxon>
        <taxon>Intramacronucleata</taxon>
        <taxon>Oligohymenophorea</taxon>
        <taxon>Peniculida</taxon>
        <taxon>Parameciidae</taxon>
        <taxon>Paramecium</taxon>
    </lineage>
</organism>
<dbReference type="GeneID" id="5041009"/>
<sequence length="150" mass="18025">MLNQMFQSKLTWIASAFNIQKFFSNYTSNYLDNPQYILKLINCECHPIKVYIKSLITNNLFPNIFVNFERVKFISIIQLKKTYVQVLSVSEIKKYKILYFLRRREYDFLIITCMDQNQCISINQGITSEIVIIYNQKSSMEFQFNYFLID</sequence>
<evidence type="ECO:0000313" key="2">
    <source>
        <dbReference type="Proteomes" id="UP000000600"/>
    </source>
</evidence>
<accession>A0DXR0</accession>
<keyword evidence="2" id="KW-1185">Reference proteome</keyword>
<dbReference type="OrthoDB" id="10566929at2759"/>
<dbReference type="Proteomes" id="UP000000600">
    <property type="component" value="Unassembled WGS sequence"/>
</dbReference>
<dbReference type="AlphaFoldDB" id="A0DXR0"/>
<name>A0DXR0_PARTE</name>
<reference evidence="1 2" key="1">
    <citation type="journal article" date="2006" name="Nature">
        <title>Global trends of whole-genome duplications revealed by the ciliate Paramecium tetraurelia.</title>
        <authorList>
            <consortium name="Genoscope"/>
            <person name="Aury J.-M."/>
            <person name="Jaillon O."/>
            <person name="Duret L."/>
            <person name="Noel B."/>
            <person name="Jubin C."/>
            <person name="Porcel B.M."/>
            <person name="Segurens B."/>
            <person name="Daubin V."/>
            <person name="Anthouard V."/>
            <person name="Aiach N."/>
            <person name="Arnaiz O."/>
            <person name="Billaut A."/>
            <person name="Beisson J."/>
            <person name="Blanc I."/>
            <person name="Bouhouche K."/>
            <person name="Camara F."/>
            <person name="Duharcourt S."/>
            <person name="Guigo R."/>
            <person name="Gogendeau D."/>
            <person name="Katinka M."/>
            <person name="Keller A.-M."/>
            <person name="Kissmehl R."/>
            <person name="Klotz C."/>
            <person name="Koll F."/>
            <person name="Le Moue A."/>
            <person name="Lepere C."/>
            <person name="Malinsky S."/>
            <person name="Nowacki M."/>
            <person name="Nowak J.K."/>
            <person name="Plattner H."/>
            <person name="Poulain J."/>
            <person name="Ruiz F."/>
            <person name="Serrano V."/>
            <person name="Zagulski M."/>
            <person name="Dessen P."/>
            <person name="Betermier M."/>
            <person name="Weissenbach J."/>
            <person name="Scarpelli C."/>
            <person name="Schachter V."/>
            <person name="Sperling L."/>
            <person name="Meyer E."/>
            <person name="Cohen J."/>
            <person name="Wincker P."/>
        </authorList>
    </citation>
    <scope>NUCLEOTIDE SEQUENCE [LARGE SCALE GENOMIC DNA]</scope>
    <source>
        <strain evidence="1 2">Stock d4-2</strain>
    </source>
</reference>
<gene>
    <name evidence="1" type="ORF">GSPATT00021451001</name>
</gene>
<dbReference type="EMBL" id="CT868640">
    <property type="protein sequence ID" value="CAK87827.1"/>
    <property type="molecule type" value="Genomic_DNA"/>
</dbReference>